<reference evidence="4 5" key="1">
    <citation type="submission" date="2024-03" db="EMBL/GenBank/DDBJ databases">
        <title>Adaptation during the transition from Ophiocordyceps entomopathogen to insect associate is accompanied by gene loss and intensified selection.</title>
        <authorList>
            <person name="Ward C.M."/>
            <person name="Onetto C.A."/>
            <person name="Borneman A.R."/>
        </authorList>
    </citation>
    <scope>NUCLEOTIDE SEQUENCE [LARGE SCALE GENOMIC DNA]</scope>
    <source>
        <strain evidence="4">AWRI1</strain>
        <tissue evidence="4">Single Adult Female</tissue>
    </source>
</reference>
<dbReference type="Proteomes" id="UP001367676">
    <property type="component" value="Unassembled WGS sequence"/>
</dbReference>
<evidence type="ECO:0000313" key="4">
    <source>
        <dbReference type="EMBL" id="KAK7571824.1"/>
    </source>
</evidence>
<dbReference type="PANTHER" id="PTHR39068">
    <property type="entry name" value="LARVAL/PUPAL CUTICLE PROTEIN H1C-LIKE PROTEIN-RELATED"/>
    <property type="match status" value="1"/>
</dbReference>
<dbReference type="InterPro" id="IPR022727">
    <property type="entry name" value="Cuticle_C1"/>
</dbReference>
<keyword evidence="5" id="KW-1185">Reference proteome</keyword>
<evidence type="ECO:0000256" key="1">
    <source>
        <dbReference type="ARBA" id="ARBA00022460"/>
    </source>
</evidence>
<evidence type="ECO:0000256" key="2">
    <source>
        <dbReference type="ARBA" id="ARBA00022737"/>
    </source>
</evidence>
<dbReference type="GO" id="GO:0042302">
    <property type="term" value="F:structural constituent of cuticle"/>
    <property type="evidence" value="ECO:0007669"/>
    <property type="project" value="UniProtKB-KW"/>
</dbReference>
<dbReference type="EMBL" id="JBBCAQ010000038">
    <property type="protein sequence ID" value="KAK7571824.1"/>
    <property type="molecule type" value="Genomic_DNA"/>
</dbReference>
<dbReference type="AlphaFoldDB" id="A0AAN9T313"/>
<dbReference type="Pfam" id="PF11018">
    <property type="entry name" value="Cuticle_3"/>
    <property type="match status" value="1"/>
</dbReference>
<proteinExistence type="predicted"/>
<evidence type="ECO:0000313" key="5">
    <source>
        <dbReference type="Proteomes" id="UP001367676"/>
    </source>
</evidence>
<gene>
    <name evidence="4" type="ORF">V9T40_014296</name>
</gene>
<dbReference type="PANTHER" id="PTHR39068:SF2">
    <property type="entry name" value="MIP24391P"/>
    <property type="match status" value="1"/>
</dbReference>
<accession>A0AAN9T313</accession>
<feature type="chain" id="PRO_5042861584" evidence="3">
    <location>
        <begin position="17"/>
        <end position="187"/>
    </location>
</feature>
<sequence length="187" mass="20547">MLQLSAVIHFLWIAFAYGVYAPSTIAPYIASPTPAIASHYQSVVRSLDGNSVISTYGKAVETPHSSVRKYDSRISNDALFYSHYPAVSAYPHYPVAPTLYPKPAPYLTIKPTHLYSAPTYVAHHSSYPSAYLHPSPIYPASPYPPPAQYAINPYLKHLPGHDGVLPYSDATHVSHISFEGLGANYAW</sequence>
<protein>
    <submittedName>
        <fullName evidence="4">Uncharacterized protein</fullName>
    </submittedName>
</protein>
<comment type="caution">
    <text evidence="4">The sequence shown here is derived from an EMBL/GenBank/DDBJ whole genome shotgun (WGS) entry which is preliminary data.</text>
</comment>
<keyword evidence="2" id="KW-0677">Repeat</keyword>
<feature type="signal peptide" evidence="3">
    <location>
        <begin position="1"/>
        <end position="16"/>
    </location>
</feature>
<evidence type="ECO:0000256" key="3">
    <source>
        <dbReference type="SAM" id="SignalP"/>
    </source>
</evidence>
<keyword evidence="3" id="KW-0732">Signal</keyword>
<organism evidence="4 5">
    <name type="scientific">Parthenolecanium corni</name>
    <dbReference type="NCBI Taxonomy" id="536013"/>
    <lineage>
        <taxon>Eukaryota</taxon>
        <taxon>Metazoa</taxon>
        <taxon>Ecdysozoa</taxon>
        <taxon>Arthropoda</taxon>
        <taxon>Hexapoda</taxon>
        <taxon>Insecta</taxon>
        <taxon>Pterygota</taxon>
        <taxon>Neoptera</taxon>
        <taxon>Paraneoptera</taxon>
        <taxon>Hemiptera</taxon>
        <taxon>Sternorrhyncha</taxon>
        <taxon>Coccoidea</taxon>
        <taxon>Coccidae</taxon>
        <taxon>Parthenolecanium</taxon>
    </lineage>
</organism>
<name>A0AAN9T313_9HEMI</name>
<keyword evidence="1" id="KW-0193">Cuticle</keyword>